<comment type="caution">
    <text evidence="1">The sequence shown here is derived from an EMBL/GenBank/DDBJ whole genome shotgun (WGS) entry which is preliminary data.</text>
</comment>
<reference evidence="1" key="1">
    <citation type="submission" date="2023-07" db="EMBL/GenBank/DDBJ databases">
        <title>Sorghum-associated microbial communities from plants grown in Nebraska, USA.</title>
        <authorList>
            <person name="Schachtman D."/>
        </authorList>
    </citation>
    <scope>NUCLEOTIDE SEQUENCE</scope>
    <source>
        <strain evidence="1">BE46</strain>
    </source>
</reference>
<evidence type="ECO:0000313" key="1">
    <source>
        <dbReference type="EMBL" id="MDR6606186.1"/>
    </source>
</evidence>
<dbReference type="Proteomes" id="UP001259420">
    <property type="component" value="Unassembled WGS sequence"/>
</dbReference>
<protein>
    <submittedName>
        <fullName evidence="1">Uncharacterized protein</fullName>
    </submittedName>
</protein>
<organism evidence="1 2">
    <name type="scientific">Pseudomonas synxantha</name>
    <dbReference type="NCBI Taxonomy" id="47883"/>
    <lineage>
        <taxon>Bacteria</taxon>
        <taxon>Pseudomonadati</taxon>
        <taxon>Pseudomonadota</taxon>
        <taxon>Gammaproteobacteria</taxon>
        <taxon>Pseudomonadales</taxon>
        <taxon>Pseudomonadaceae</taxon>
        <taxon>Pseudomonas</taxon>
    </lineage>
</organism>
<proteinExistence type="predicted"/>
<accession>A0ACC6JI63</accession>
<dbReference type="EMBL" id="JAVDSD010000002">
    <property type="protein sequence ID" value="MDR6606186.1"/>
    <property type="molecule type" value="Genomic_DNA"/>
</dbReference>
<name>A0ACC6JI63_9PSED</name>
<keyword evidence="2" id="KW-1185">Reference proteome</keyword>
<gene>
    <name evidence="1" type="ORF">J2X87_001251</name>
</gene>
<evidence type="ECO:0000313" key="2">
    <source>
        <dbReference type="Proteomes" id="UP001259420"/>
    </source>
</evidence>
<sequence length="60" mass="6559">MNVNDNEGHLNKFGALLSIASKLAPTVRRTRVQHGRQCGTITRIGLLRPGLPPRLELACP</sequence>